<reference evidence="8 9" key="1">
    <citation type="submission" date="2019-06" db="EMBL/GenBank/DDBJ databases">
        <title>Sequencing the genomes of 1000 actinobacteria strains.</title>
        <authorList>
            <person name="Klenk H.-P."/>
        </authorList>
    </citation>
    <scope>NUCLEOTIDE SEQUENCE [LARGE SCALE GENOMIC DNA]</scope>
    <source>
        <strain evidence="8 9">DSM 19560</strain>
    </source>
</reference>
<dbReference type="Proteomes" id="UP000318297">
    <property type="component" value="Unassembled WGS sequence"/>
</dbReference>
<dbReference type="Pfam" id="PF03772">
    <property type="entry name" value="Competence"/>
    <property type="match status" value="1"/>
</dbReference>
<dbReference type="SUPFAM" id="SSF56281">
    <property type="entry name" value="Metallo-hydrolase/oxidoreductase"/>
    <property type="match status" value="1"/>
</dbReference>
<dbReference type="PANTHER" id="PTHR30619">
    <property type="entry name" value="DNA INTERNALIZATION/COMPETENCE PROTEIN COMEC/REC2"/>
    <property type="match status" value="1"/>
</dbReference>
<dbReference type="NCBIfam" id="TIGR00360">
    <property type="entry name" value="ComEC_N-term"/>
    <property type="match status" value="1"/>
</dbReference>
<evidence type="ECO:0000256" key="2">
    <source>
        <dbReference type="ARBA" id="ARBA00022475"/>
    </source>
</evidence>
<feature type="transmembrane region" description="Helical" evidence="6">
    <location>
        <begin position="390"/>
        <end position="408"/>
    </location>
</feature>
<keyword evidence="2" id="KW-1003">Cell membrane</keyword>
<dbReference type="PANTHER" id="PTHR30619:SF1">
    <property type="entry name" value="RECOMBINATION PROTEIN 2"/>
    <property type="match status" value="1"/>
</dbReference>
<gene>
    <name evidence="8" type="ORF">BKA23_2125</name>
</gene>
<feature type="transmembrane region" description="Helical" evidence="6">
    <location>
        <begin position="300"/>
        <end position="320"/>
    </location>
</feature>
<dbReference type="EMBL" id="VIVQ01000001">
    <property type="protein sequence ID" value="TWE13296.1"/>
    <property type="molecule type" value="Genomic_DNA"/>
</dbReference>
<feature type="transmembrane region" description="Helical" evidence="6">
    <location>
        <begin position="550"/>
        <end position="567"/>
    </location>
</feature>
<dbReference type="NCBIfam" id="TIGR00361">
    <property type="entry name" value="ComEC_Rec2"/>
    <property type="match status" value="1"/>
</dbReference>
<evidence type="ECO:0000313" key="8">
    <source>
        <dbReference type="EMBL" id="TWE13296.1"/>
    </source>
</evidence>
<keyword evidence="9" id="KW-1185">Reference proteome</keyword>
<comment type="subcellular location">
    <subcellularLocation>
        <location evidence="1">Cell membrane</location>
        <topology evidence="1">Multi-pass membrane protein</topology>
    </subcellularLocation>
</comment>
<keyword evidence="3 6" id="KW-0812">Transmembrane</keyword>
<dbReference type="InterPro" id="IPR036866">
    <property type="entry name" value="RibonucZ/Hydroxyglut_hydro"/>
</dbReference>
<feature type="transmembrane region" description="Helical" evidence="6">
    <location>
        <begin position="326"/>
        <end position="343"/>
    </location>
</feature>
<dbReference type="GO" id="GO:0030420">
    <property type="term" value="P:establishment of competence for transformation"/>
    <property type="evidence" value="ECO:0007669"/>
    <property type="project" value="InterPro"/>
</dbReference>
<keyword evidence="5 6" id="KW-0472">Membrane</keyword>
<feature type="transmembrane region" description="Helical" evidence="6">
    <location>
        <begin position="461"/>
        <end position="482"/>
    </location>
</feature>
<dbReference type="InterPro" id="IPR004797">
    <property type="entry name" value="Competence_ComEC/Rec2"/>
</dbReference>
<evidence type="ECO:0000259" key="7">
    <source>
        <dbReference type="SMART" id="SM00849"/>
    </source>
</evidence>
<name>A0A561ECE9_9MICO</name>
<evidence type="ECO:0000313" key="9">
    <source>
        <dbReference type="Proteomes" id="UP000318297"/>
    </source>
</evidence>
<feature type="transmembrane region" description="Helical" evidence="6">
    <location>
        <begin position="429"/>
        <end position="449"/>
    </location>
</feature>
<dbReference type="CDD" id="cd07731">
    <property type="entry name" value="ComA-like_MBL-fold"/>
    <property type="match status" value="1"/>
</dbReference>
<evidence type="ECO:0000256" key="1">
    <source>
        <dbReference type="ARBA" id="ARBA00004651"/>
    </source>
</evidence>
<accession>A0A561ECE9</accession>
<proteinExistence type="predicted"/>
<evidence type="ECO:0000256" key="5">
    <source>
        <dbReference type="ARBA" id="ARBA00023136"/>
    </source>
</evidence>
<evidence type="ECO:0000256" key="6">
    <source>
        <dbReference type="SAM" id="Phobius"/>
    </source>
</evidence>
<protein>
    <submittedName>
        <fullName evidence="8">Competence protein ComEC</fullName>
    </submittedName>
</protein>
<dbReference type="Gene3D" id="3.60.15.10">
    <property type="entry name" value="Ribonuclease Z/Hydroxyacylglutathione hydrolase-like"/>
    <property type="match status" value="1"/>
</dbReference>
<evidence type="ECO:0000256" key="3">
    <source>
        <dbReference type="ARBA" id="ARBA00022692"/>
    </source>
</evidence>
<dbReference type="SMART" id="SM00849">
    <property type="entry name" value="Lactamase_B"/>
    <property type="match status" value="1"/>
</dbReference>
<dbReference type="InterPro" id="IPR004477">
    <property type="entry name" value="ComEC_N"/>
</dbReference>
<dbReference type="GO" id="GO:0005886">
    <property type="term" value="C:plasma membrane"/>
    <property type="evidence" value="ECO:0007669"/>
    <property type="project" value="UniProtKB-SubCell"/>
</dbReference>
<dbReference type="AlphaFoldDB" id="A0A561ECE9"/>
<feature type="transmembrane region" description="Helical" evidence="6">
    <location>
        <begin position="521"/>
        <end position="543"/>
    </location>
</feature>
<dbReference type="InterPro" id="IPR001279">
    <property type="entry name" value="Metallo-B-lactamas"/>
</dbReference>
<keyword evidence="4 6" id="KW-1133">Transmembrane helix</keyword>
<feature type="transmembrane region" description="Helical" evidence="6">
    <location>
        <begin position="28"/>
        <end position="45"/>
    </location>
</feature>
<feature type="transmembrane region" description="Helical" evidence="6">
    <location>
        <begin position="51"/>
        <end position="70"/>
    </location>
</feature>
<dbReference type="Pfam" id="PF00753">
    <property type="entry name" value="Lactamase_B"/>
    <property type="match status" value="1"/>
</dbReference>
<dbReference type="InterPro" id="IPR052159">
    <property type="entry name" value="Competence_DNA_uptake"/>
</dbReference>
<comment type="caution">
    <text evidence="8">The sequence shown here is derived from an EMBL/GenBank/DDBJ whole genome shotgun (WGS) entry which is preliminary data.</text>
</comment>
<dbReference type="InterPro" id="IPR035681">
    <property type="entry name" value="ComA-like_MBL"/>
</dbReference>
<feature type="domain" description="Metallo-beta-lactamase" evidence="7">
    <location>
        <begin position="586"/>
        <end position="767"/>
    </location>
</feature>
<feature type="transmembrane region" description="Helical" evidence="6">
    <location>
        <begin position="489"/>
        <end position="509"/>
    </location>
</feature>
<sequence>MWRRQVTDAVLDRLLSKDEPEDDEPRRLDLRLLVAAGVAWGLVLAGLRMPALWVAVMAVGCLCVTGICVWGERRSLATGFDHFTATPRPLKWTWRTRTYRRDAIYPRLVAVGALGGAVSALCLCATAGHLAVRSAGPIGELSQTSAIVRVEAVVTSDPRAVAAGVGGAQRLVITTVSVRQVVARGAVSTTTTPVLVLGDERWLEVHWHQRISFTGRLKPAEAGDDVAAILTARGAPTVLAGAGPLLGAIEGLRADTRQATSSLPADPRGLVPALVIGDTSAMPQELNDDMRATGMSHLNAVSGSNVTLVLMSVIWLSGWLRIRGRWRLIFAGAALVLFVLLCRPQPSVIRAAAMGAVGLLGVSVARRAAGPPALAAAVVVLLIYDPWLAASYGFALSTLATAGLLFFARPWADWFARFLPSRLRRLADAVAIPVAAQAFCAPVIVLLQGSVSLIGLPANVLAAPLVAPATLAGVITVVVAGFSTSVAAVPAWLAGLPAWGIAWVAHAAARVPMGSLPWVPGTVGALLLAALVLLLLLSGPWLARAALRRPWLAGGLALVIAAVWTPMPSLGWPPPGWVYVACDVGQGDGGALATSSGHAVVVDAGPEPGPMAACLDRLGIQVVDALVLTHFHADHVGGIDGVFAGRTVRAVYVTPVEPGGQQSGGDEPSDEPLVHQVSAAHRLTPQPLKTGDTLTFTGLQATVVWPSRVLHAGSEQNNASIVLDVHSRGLRIVLTGDIEKEAAAAALRELRKAPDGTHVDVLKVPHHGSANQDPDFEHELQATIGVISVGADNDYGHPTAKTLDLLRDSGTAVVRTDRGGDIAVVSRDGHALIARP</sequence>
<evidence type="ECO:0000256" key="4">
    <source>
        <dbReference type="ARBA" id="ARBA00022989"/>
    </source>
</evidence>
<organism evidence="8 9">
    <name type="scientific">Rudaeicoccus suwonensis</name>
    <dbReference type="NCBI Taxonomy" id="657409"/>
    <lineage>
        <taxon>Bacteria</taxon>
        <taxon>Bacillati</taxon>
        <taxon>Actinomycetota</taxon>
        <taxon>Actinomycetes</taxon>
        <taxon>Micrococcales</taxon>
        <taxon>Dermacoccaceae</taxon>
        <taxon>Rudaeicoccus</taxon>
    </lineage>
</organism>